<gene>
    <name evidence="7" type="ORF">K1I37_09035</name>
</gene>
<dbReference type="InterPro" id="IPR001155">
    <property type="entry name" value="OxRdtase_FMN_N"/>
</dbReference>
<evidence type="ECO:0000256" key="4">
    <source>
        <dbReference type="ARBA" id="ARBA00022857"/>
    </source>
</evidence>
<keyword evidence="4" id="KW-0521">NADP</keyword>
<evidence type="ECO:0000259" key="6">
    <source>
        <dbReference type="Pfam" id="PF00724"/>
    </source>
</evidence>
<dbReference type="Gene3D" id="3.20.20.70">
    <property type="entry name" value="Aldolase class I"/>
    <property type="match status" value="1"/>
</dbReference>
<keyword evidence="8" id="KW-1185">Reference proteome</keyword>
<dbReference type="CDD" id="cd02932">
    <property type="entry name" value="OYE_YqiM_FMN"/>
    <property type="match status" value="1"/>
</dbReference>
<accession>A0A9E6ZIZ0</accession>
<dbReference type="PANTHER" id="PTHR43303">
    <property type="entry name" value="NADPH DEHYDROGENASE C23G7.10C-RELATED"/>
    <property type="match status" value="1"/>
</dbReference>
<dbReference type="PANTHER" id="PTHR43303:SF4">
    <property type="entry name" value="NADPH DEHYDROGENASE C23G7.10C-RELATED"/>
    <property type="match status" value="1"/>
</dbReference>
<dbReference type="Proteomes" id="UP000829401">
    <property type="component" value="Chromosome"/>
</dbReference>
<comment type="cofactor">
    <cofactor evidence="1">
        <name>FMN</name>
        <dbReference type="ChEBI" id="CHEBI:58210"/>
    </cofactor>
</comment>
<dbReference type="InterPro" id="IPR044152">
    <property type="entry name" value="YqjM-like"/>
</dbReference>
<feature type="domain" description="NADH:flavin oxidoreductase/NADH oxidase N-terminal" evidence="6">
    <location>
        <begin position="7"/>
        <end position="322"/>
    </location>
</feature>
<dbReference type="GO" id="GO:0050661">
    <property type="term" value="F:NADP binding"/>
    <property type="evidence" value="ECO:0007669"/>
    <property type="project" value="InterPro"/>
</dbReference>
<keyword evidence="3" id="KW-0288">FMN</keyword>
<organism evidence="7 8">
    <name type="scientific">Alicyclobacillus acidoterrestris (strain ATCC 49025 / DSM 3922 / CIP 106132 / NCIMB 13137 / GD3B)</name>
    <dbReference type="NCBI Taxonomy" id="1356854"/>
    <lineage>
        <taxon>Bacteria</taxon>
        <taxon>Bacillati</taxon>
        <taxon>Bacillota</taxon>
        <taxon>Bacilli</taxon>
        <taxon>Bacillales</taxon>
        <taxon>Alicyclobacillaceae</taxon>
        <taxon>Alicyclobacillus</taxon>
    </lineage>
</organism>
<protein>
    <submittedName>
        <fullName evidence="7">NADH:flavin oxidoreductase/NADH oxidase</fullName>
    </submittedName>
</protein>
<dbReference type="AlphaFoldDB" id="A0A9E6ZIZ0"/>
<dbReference type="GO" id="GO:0010181">
    <property type="term" value="F:FMN binding"/>
    <property type="evidence" value="ECO:0007669"/>
    <property type="project" value="InterPro"/>
</dbReference>
<evidence type="ECO:0000256" key="1">
    <source>
        <dbReference type="ARBA" id="ARBA00001917"/>
    </source>
</evidence>
<dbReference type="GO" id="GO:0003959">
    <property type="term" value="F:NADPH dehydrogenase activity"/>
    <property type="evidence" value="ECO:0007669"/>
    <property type="project" value="InterPro"/>
</dbReference>
<evidence type="ECO:0000313" key="7">
    <source>
        <dbReference type="EMBL" id="UNO50567.1"/>
    </source>
</evidence>
<evidence type="ECO:0000313" key="8">
    <source>
        <dbReference type="Proteomes" id="UP000829401"/>
    </source>
</evidence>
<evidence type="ECO:0000256" key="2">
    <source>
        <dbReference type="ARBA" id="ARBA00022630"/>
    </source>
</evidence>
<sequence length="347" mass="37987">MLILAGLFDPLAIRGLTLKNRIVVSPMCQYQAEETGYINDWHTVHYGSLALAGASLMFVEATSVEARGRISNRDVGLYEDGQMEGLRRIVDFAHGQDVKVGIQLNHAGRKADLDSEPIAPSAIAFSDRYKLPQAMTEDDMAQVVRAFEESAKRAVEAGFDVIEVHAAHGYLLHQFLSPLSNQREDGYGGSREGRLRFPLAVVCAVRAVIPEEMPLFVRVSASEYHPAGLTMDDMRFYAQAFKDAGVSLIDVSSGGNVPTPPDKVYAGYQIPLAEAIRRDIDILVGGVGMLDDPILADSIVQSNRADLIFIARGFLRNKNWGHDAALALSHPVEPPVPYVRAYKIPNA</sequence>
<dbReference type="EMBL" id="CP080467">
    <property type="protein sequence ID" value="UNO50567.1"/>
    <property type="molecule type" value="Genomic_DNA"/>
</dbReference>
<keyword evidence="5" id="KW-0560">Oxidoreductase</keyword>
<name>A0A9E6ZIZ0_ALIAG</name>
<evidence type="ECO:0000256" key="3">
    <source>
        <dbReference type="ARBA" id="ARBA00022643"/>
    </source>
</evidence>
<keyword evidence="2" id="KW-0285">Flavoprotein</keyword>
<dbReference type="InterPro" id="IPR013785">
    <property type="entry name" value="Aldolase_TIM"/>
</dbReference>
<dbReference type="SUPFAM" id="SSF51395">
    <property type="entry name" value="FMN-linked oxidoreductases"/>
    <property type="match status" value="1"/>
</dbReference>
<dbReference type="KEGG" id="aaco:K1I37_09035"/>
<dbReference type="Pfam" id="PF00724">
    <property type="entry name" value="Oxidored_FMN"/>
    <property type="match status" value="1"/>
</dbReference>
<reference evidence="8" key="1">
    <citation type="journal article" date="2022" name="G3 (Bethesda)">
        <title>Unveiling the complete genome sequence of Alicyclobacillus acidoterrestris DSM 3922T, a taint-producing strain.</title>
        <authorList>
            <person name="Leonardo I.C."/>
            <person name="Barreto Crespo M.T."/>
            <person name="Gaspar F.B."/>
        </authorList>
    </citation>
    <scope>NUCLEOTIDE SEQUENCE [LARGE SCALE GENOMIC DNA]</scope>
    <source>
        <strain evidence="8">DSM 3922</strain>
    </source>
</reference>
<proteinExistence type="predicted"/>
<evidence type="ECO:0000256" key="5">
    <source>
        <dbReference type="ARBA" id="ARBA00023002"/>
    </source>
</evidence>